<organism evidence="9 10">
    <name type="scientific">Agarivorans gilvus</name>
    <dbReference type="NCBI Taxonomy" id="680279"/>
    <lineage>
        <taxon>Bacteria</taxon>
        <taxon>Pseudomonadati</taxon>
        <taxon>Pseudomonadota</taxon>
        <taxon>Gammaproteobacteria</taxon>
        <taxon>Alteromonadales</taxon>
        <taxon>Alteromonadaceae</taxon>
        <taxon>Agarivorans</taxon>
    </lineage>
</organism>
<feature type="transmembrane region" description="Helical" evidence="8">
    <location>
        <begin position="20"/>
        <end position="38"/>
    </location>
</feature>
<keyword evidence="4 8" id="KW-0812">Transmembrane</keyword>
<dbReference type="Pfam" id="PF09721">
    <property type="entry name" value="Exosortase_EpsH"/>
    <property type="match status" value="1"/>
</dbReference>
<keyword evidence="2" id="KW-1003">Cell membrane</keyword>
<feature type="transmembrane region" description="Helical" evidence="8">
    <location>
        <begin position="189"/>
        <end position="207"/>
    </location>
</feature>
<dbReference type="InterPro" id="IPR019127">
    <property type="entry name" value="Exosortase"/>
</dbReference>
<dbReference type="Proteomes" id="UP000651977">
    <property type="component" value="Unassembled WGS sequence"/>
</dbReference>
<feature type="transmembrane region" description="Helical" evidence="8">
    <location>
        <begin position="214"/>
        <end position="237"/>
    </location>
</feature>
<evidence type="ECO:0000256" key="7">
    <source>
        <dbReference type="ARBA" id="ARBA00023136"/>
    </source>
</evidence>
<feature type="transmembrane region" description="Helical" evidence="8">
    <location>
        <begin position="50"/>
        <end position="66"/>
    </location>
</feature>
<accession>A0ABQ1I3S6</accession>
<evidence type="ECO:0000313" key="9">
    <source>
        <dbReference type="EMBL" id="GGB08764.1"/>
    </source>
</evidence>
<evidence type="ECO:0008006" key="11">
    <source>
        <dbReference type="Google" id="ProtNLM"/>
    </source>
</evidence>
<dbReference type="InterPro" id="IPR026392">
    <property type="entry name" value="Exo/Archaeosortase_dom"/>
</dbReference>
<evidence type="ECO:0000256" key="3">
    <source>
        <dbReference type="ARBA" id="ARBA00022670"/>
    </source>
</evidence>
<dbReference type="InterPro" id="IPR013426">
    <property type="entry name" value="EpsH-like"/>
</dbReference>
<keyword evidence="6 8" id="KW-1133">Transmembrane helix</keyword>
<evidence type="ECO:0000256" key="5">
    <source>
        <dbReference type="ARBA" id="ARBA00022801"/>
    </source>
</evidence>
<feature type="transmembrane region" description="Helical" evidence="8">
    <location>
        <begin position="78"/>
        <end position="96"/>
    </location>
</feature>
<dbReference type="NCBIfam" id="TIGR04178">
    <property type="entry name" value="exo_archaeo"/>
    <property type="match status" value="1"/>
</dbReference>
<evidence type="ECO:0000256" key="2">
    <source>
        <dbReference type="ARBA" id="ARBA00022475"/>
    </source>
</evidence>
<dbReference type="EMBL" id="BMDY01000012">
    <property type="protein sequence ID" value="GGB08764.1"/>
    <property type="molecule type" value="Genomic_DNA"/>
</dbReference>
<keyword evidence="5" id="KW-0378">Hydrolase</keyword>
<evidence type="ECO:0000256" key="6">
    <source>
        <dbReference type="ARBA" id="ARBA00022989"/>
    </source>
</evidence>
<proteinExistence type="predicted"/>
<keyword evidence="10" id="KW-1185">Reference proteome</keyword>
<feature type="transmembrane region" description="Helical" evidence="8">
    <location>
        <begin position="126"/>
        <end position="143"/>
    </location>
</feature>
<evidence type="ECO:0000256" key="8">
    <source>
        <dbReference type="SAM" id="Phobius"/>
    </source>
</evidence>
<name>A0ABQ1I3S6_9ALTE</name>
<feature type="transmembrane region" description="Helical" evidence="8">
    <location>
        <begin position="257"/>
        <end position="275"/>
    </location>
</feature>
<dbReference type="NCBIfam" id="TIGR02602">
    <property type="entry name" value="8TM_EpsH"/>
    <property type="match status" value="1"/>
</dbReference>
<protein>
    <recommendedName>
        <fullName evidence="11">Exosortase</fullName>
    </recommendedName>
</protein>
<reference evidence="10" key="1">
    <citation type="journal article" date="2019" name="Int. J. Syst. Evol. Microbiol.">
        <title>The Global Catalogue of Microorganisms (GCM) 10K type strain sequencing project: providing services to taxonomists for standard genome sequencing and annotation.</title>
        <authorList>
            <consortium name="The Broad Institute Genomics Platform"/>
            <consortium name="The Broad Institute Genome Sequencing Center for Infectious Disease"/>
            <person name="Wu L."/>
            <person name="Ma J."/>
        </authorList>
    </citation>
    <scope>NUCLEOTIDE SEQUENCE [LARGE SCALE GENOMIC DNA]</scope>
    <source>
        <strain evidence="10">CGMCC 1.10131</strain>
    </source>
</reference>
<evidence type="ECO:0000313" key="10">
    <source>
        <dbReference type="Proteomes" id="UP000651977"/>
    </source>
</evidence>
<dbReference type="RefSeq" id="WP_188407444.1">
    <property type="nucleotide sequence ID" value="NZ_BMDY01000012.1"/>
</dbReference>
<comment type="subcellular location">
    <subcellularLocation>
        <location evidence="1">Cell membrane</location>
        <topology evidence="1">Multi-pass membrane protein</topology>
    </subcellularLocation>
</comment>
<gene>
    <name evidence="9" type="ORF">GCM10007414_22750</name>
</gene>
<evidence type="ECO:0000256" key="4">
    <source>
        <dbReference type="ARBA" id="ARBA00022692"/>
    </source>
</evidence>
<keyword evidence="7 8" id="KW-0472">Membrane</keyword>
<comment type="caution">
    <text evidence="9">The sequence shown here is derived from an EMBL/GenBank/DDBJ whole genome shotgun (WGS) entry which is preliminary data.</text>
</comment>
<keyword evidence="3" id="KW-0645">Protease</keyword>
<sequence>MESPSTTEEQSKAHSGFIEMAVAILLTAILLGLFWPVVLDIWRYSFDDGTYSHAFLIPLVAIYVLYDCRKQLQFRQASSIWLGLLIISLALELLFYLAQFSLPARALLPFILLFSLLSIFKHRFSLYVYSLVMIFATPIWGILSPPLQQLSTSMVELVMSYTSIPSYFEGNVVSIPSGQFEIANGCSGLRYFITSLFLCLLYIYFNIRNVKKAALFLVAGLIGALIVNWVRIIMIILIGHQTQMQSDIIHDHNDLGWYLYIPYLILAFYVGAKLSDLPKKPEPSPPPSSTLPAPRSLAFVVLALAIFSPSMIDWPNLDADKLNQASGPINSSLHPPLLIDKYQSLEQYQLQAEQLQLQLWLYRFSGLGLDNKASYYFNNVVPENLHIYRVEKEQAINFVFFRSISNHPGLLGYSYASNSGLRSQKSALKRQKLIDIMHGNRSTAILAISALCIKKDCELTKEEIRKQINSQFNNLALN</sequence>
<feature type="transmembrane region" description="Helical" evidence="8">
    <location>
        <begin position="102"/>
        <end position="119"/>
    </location>
</feature>
<evidence type="ECO:0000256" key="1">
    <source>
        <dbReference type="ARBA" id="ARBA00004651"/>
    </source>
</evidence>